<protein>
    <recommendedName>
        <fullName evidence="12">IF rod domain-containing protein</fullName>
    </recommendedName>
</protein>
<keyword evidence="6 10" id="KW-0175">Coiled coil</keyword>
<evidence type="ECO:0000256" key="9">
    <source>
        <dbReference type="RuleBase" id="RU000685"/>
    </source>
</evidence>
<evidence type="ECO:0000256" key="8">
    <source>
        <dbReference type="ARBA" id="ARBA00023273"/>
    </source>
</evidence>
<dbReference type="EMBL" id="JAFIRN010000010">
    <property type="protein sequence ID" value="KAG5840952.1"/>
    <property type="molecule type" value="Genomic_DNA"/>
</dbReference>
<feature type="compositionally biased region" description="Acidic residues" evidence="11">
    <location>
        <begin position="171"/>
        <end position="180"/>
    </location>
</feature>
<dbReference type="PROSITE" id="PS00226">
    <property type="entry name" value="IF_ROD_1"/>
    <property type="match status" value="1"/>
</dbReference>
<dbReference type="Gene3D" id="1.20.5.500">
    <property type="entry name" value="Single helix bin"/>
    <property type="match status" value="1"/>
</dbReference>
<organism evidence="13 14">
    <name type="scientific">Anguilla anguilla</name>
    <name type="common">European freshwater eel</name>
    <name type="synonym">Muraena anguilla</name>
    <dbReference type="NCBI Taxonomy" id="7936"/>
    <lineage>
        <taxon>Eukaryota</taxon>
        <taxon>Metazoa</taxon>
        <taxon>Chordata</taxon>
        <taxon>Craniata</taxon>
        <taxon>Vertebrata</taxon>
        <taxon>Euteleostomi</taxon>
        <taxon>Actinopterygii</taxon>
        <taxon>Neopterygii</taxon>
        <taxon>Teleostei</taxon>
        <taxon>Anguilliformes</taxon>
        <taxon>Anguillidae</taxon>
        <taxon>Anguilla</taxon>
    </lineage>
</organism>
<feature type="compositionally biased region" description="Basic and acidic residues" evidence="11">
    <location>
        <begin position="205"/>
        <end position="215"/>
    </location>
</feature>
<gene>
    <name evidence="13" type="ORF">ANANG_G00194370</name>
</gene>
<name>A0A9D3M3F0_ANGAN</name>
<dbReference type="SUPFAM" id="SSF64593">
    <property type="entry name" value="Intermediate filament protein, coiled coil region"/>
    <property type="match status" value="1"/>
</dbReference>
<comment type="subcellular location">
    <subcellularLocation>
        <location evidence="2">Cell projection</location>
        <location evidence="2">Axon</location>
    </subcellularLocation>
    <subcellularLocation>
        <location evidence="1">Cytoplasm</location>
        <location evidence="1">Cytoskeleton</location>
    </subcellularLocation>
</comment>
<feature type="compositionally biased region" description="Polar residues" evidence="11">
    <location>
        <begin position="362"/>
        <end position="376"/>
    </location>
</feature>
<feature type="domain" description="IF rod" evidence="12">
    <location>
        <begin position="1"/>
        <end position="117"/>
    </location>
</feature>
<dbReference type="GO" id="GO:0030424">
    <property type="term" value="C:axon"/>
    <property type="evidence" value="ECO:0007669"/>
    <property type="project" value="UniProtKB-SubCell"/>
</dbReference>
<evidence type="ECO:0000256" key="6">
    <source>
        <dbReference type="ARBA" id="ARBA00023054"/>
    </source>
</evidence>
<comment type="similarity">
    <text evidence="9">Belongs to the intermediate filament family.</text>
</comment>
<evidence type="ECO:0000256" key="5">
    <source>
        <dbReference type="ARBA" id="ARBA00022754"/>
    </source>
</evidence>
<evidence type="ECO:0000313" key="13">
    <source>
        <dbReference type="EMBL" id="KAG5840952.1"/>
    </source>
</evidence>
<dbReference type="PANTHER" id="PTHR23214:SF1">
    <property type="entry name" value="NEUROFILAMENT HEAVY POLYPEPTIDE"/>
    <property type="match status" value="1"/>
</dbReference>
<proteinExistence type="inferred from homology"/>
<feature type="compositionally biased region" description="Acidic residues" evidence="11">
    <location>
        <begin position="151"/>
        <end position="163"/>
    </location>
</feature>
<evidence type="ECO:0000256" key="11">
    <source>
        <dbReference type="SAM" id="MobiDB-lite"/>
    </source>
</evidence>
<evidence type="ECO:0000256" key="1">
    <source>
        <dbReference type="ARBA" id="ARBA00004245"/>
    </source>
</evidence>
<feature type="coiled-coil region" evidence="10">
    <location>
        <begin position="29"/>
        <end position="81"/>
    </location>
</feature>
<dbReference type="GO" id="GO:0005883">
    <property type="term" value="C:neurofilament"/>
    <property type="evidence" value="ECO:0007669"/>
    <property type="project" value="TreeGrafter"/>
</dbReference>
<feature type="region of interest" description="Disordered" evidence="11">
    <location>
        <begin position="149"/>
        <end position="390"/>
    </location>
</feature>
<feature type="compositionally biased region" description="Basic and acidic residues" evidence="11">
    <location>
        <begin position="222"/>
        <end position="275"/>
    </location>
</feature>
<keyword evidence="4" id="KW-0597">Phosphoprotein</keyword>
<evidence type="ECO:0000256" key="10">
    <source>
        <dbReference type="SAM" id="Coils"/>
    </source>
</evidence>
<dbReference type="GO" id="GO:0061564">
    <property type="term" value="P:axon development"/>
    <property type="evidence" value="ECO:0007669"/>
    <property type="project" value="TreeGrafter"/>
</dbReference>
<accession>A0A9D3M3F0</accession>
<dbReference type="PANTHER" id="PTHR23214">
    <property type="entry name" value="NEUROFILAMENT TRIPLET H PROTEIN"/>
    <property type="match status" value="1"/>
</dbReference>
<keyword evidence="3" id="KW-0963">Cytoplasm</keyword>
<evidence type="ECO:0000256" key="3">
    <source>
        <dbReference type="ARBA" id="ARBA00022490"/>
    </source>
</evidence>
<evidence type="ECO:0000313" key="14">
    <source>
        <dbReference type="Proteomes" id="UP001044222"/>
    </source>
</evidence>
<comment type="caution">
    <text evidence="13">The sequence shown here is derived from an EMBL/GenBank/DDBJ whole genome shotgun (WGS) entry which is preliminary data.</text>
</comment>
<dbReference type="AlphaFoldDB" id="A0A9D3M3F0"/>
<feature type="compositionally biased region" description="Basic and acidic residues" evidence="11">
    <location>
        <begin position="377"/>
        <end position="390"/>
    </location>
</feature>
<reference evidence="13" key="1">
    <citation type="submission" date="2021-01" db="EMBL/GenBank/DDBJ databases">
        <title>A chromosome-scale assembly of European eel, Anguilla anguilla.</title>
        <authorList>
            <person name="Henkel C."/>
            <person name="Jong-Raadsen S.A."/>
            <person name="Dufour S."/>
            <person name="Weltzien F.-A."/>
            <person name="Palstra A.P."/>
            <person name="Pelster B."/>
            <person name="Spaink H.P."/>
            <person name="Van Den Thillart G.E."/>
            <person name="Jansen H."/>
            <person name="Zahm M."/>
            <person name="Klopp C."/>
            <person name="Cedric C."/>
            <person name="Louis A."/>
            <person name="Berthelot C."/>
            <person name="Parey E."/>
            <person name="Roest Crollius H."/>
            <person name="Montfort J."/>
            <person name="Robinson-Rechavi M."/>
            <person name="Bucao C."/>
            <person name="Bouchez O."/>
            <person name="Gislard M."/>
            <person name="Lluch J."/>
            <person name="Milhes M."/>
            <person name="Lampietro C."/>
            <person name="Lopez Roques C."/>
            <person name="Donnadieu C."/>
            <person name="Braasch I."/>
            <person name="Desvignes T."/>
            <person name="Postlethwait J."/>
            <person name="Bobe J."/>
            <person name="Guiguen Y."/>
            <person name="Dirks R."/>
        </authorList>
    </citation>
    <scope>NUCLEOTIDE SEQUENCE</scope>
    <source>
        <strain evidence="13">Tag_6206</strain>
        <tissue evidence="13">Liver</tissue>
    </source>
</reference>
<dbReference type="FunFam" id="1.20.5.170:FF:000002">
    <property type="entry name" value="Type I keratin KA11"/>
    <property type="match status" value="1"/>
</dbReference>
<dbReference type="GO" id="GO:0099184">
    <property type="term" value="F:structural constituent of postsynaptic intermediate filament cytoskeleton"/>
    <property type="evidence" value="ECO:0007669"/>
    <property type="project" value="TreeGrafter"/>
</dbReference>
<keyword evidence="14" id="KW-1185">Reference proteome</keyword>
<dbReference type="InterPro" id="IPR018039">
    <property type="entry name" value="IF_conserved"/>
</dbReference>
<dbReference type="Proteomes" id="UP001044222">
    <property type="component" value="Chromosome 10"/>
</dbReference>
<keyword evidence="8" id="KW-0966">Cell projection</keyword>
<feature type="compositionally biased region" description="Basic and acidic residues" evidence="11">
    <location>
        <begin position="282"/>
        <end position="360"/>
    </location>
</feature>
<dbReference type="InterPro" id="IPR039008">
    <property type="entry name" value="IF_rod_dom"/>
</dbReference>
<evidence type="ECO:0000259" key="12">
    <source>
        <dbReference type="PROSITE" id="PS51842"/>
    </source>
</evidence>
<dbReference type="GO" id="GO:0045110">
    <property type="term" value="P:intermediate filament bundle assembly"/>
    <property type="evidence" value="ECO:0007669"/>
    <property type="project" value="TreeGrafter"/>
</dbReference>
<evidence type="ECO:0000256" key="7">
    <source>
        <dbReference type="ARBA" id="ARBA00023212"/>
    </source>
</evidence>
<sequence>MEKLSEAARFNSDAIRSAKDEIGEYLRQLQSRTIELETLKGTRDSLERQRCEIENRHHGDVSSLQETIHQMDNELKNIKWEMASQLRDYQDLLNVKMALDIEIAAYRKLLESEETRFTSNLGPYSYLDSTTKISQIKIKADEISDTVILEEQTDETQVTEEVTENGKAVEKEEDEEEESLGDNKSKPPSPKSPVEDKPKPAAVKDATKPEKDGQTKEMLQPSKEDKDKEPDAKLEDKLEIRTKENVPVQKVEEKIEKGGVRKDSKTEDSLKKAEIPKTPSKPAEKPSPKTTSEKVPTKKEEEKPASPKPEENVAKTNEKPKAEVKPAQKDVSEQKKPEPMKEKQPQMEVKKEKEAPKAVTKDTTNSKTEVHNSSSTDTKKTQITDEKAKK</sequence>
<evidence type="ECO:0000256" key="4">
    <source>
        <dbReference type="ARBA" id="ARBA00022553"/>
    </source>
</evidence>
<dbReference type="Gene3D" id="1.20.5.170">
    <property type="match status" value="1"/>
</dbReference>
<keyword evidence="5 9" id="KW-0403">Intermediate filament</keyword>
<dbReference type="Pfam" id="PF00038">
    <property type="entry name" value="Filament"/>
    <property type="match status" value="1"/>
</dbReference>
<dbReference type="PROSITE" id="PS51842">
    <property type="entry name" value="IF_ROD_2"/>
    <property type="match status" value="1"/>
</dbReference>
<evidence type="ECO:0000256" key="2">
    <source>
        <dbReference type="ARBA" id="ARBA00004489"/>
    </source>
</evidence>
<keyword evidence="7" id="KW-0206">Cytoskeleton</keyword>